<evidence type="ECO:0000313" key="1">
    <source>
        <dbReference type="EMBL" id="CAB0000003.1"/>
    </source>
</evidence>
<dbReference type="Proteomes" id="UP000479000">
    <property type="component" value="Unassembled WGS sequence"/>
</dbReference>
<accession>A0A6H5GCR6</accession>
<dbReference type="AlphaFoldDB" id="A0A6H5GCR6"/>
<reference evidence="1 2" key="1">
    <citation type="submission" date="2020-02" db="EMBL/GenBank/DDBJ databases">
        <authorList>
            <person name="Ferguson B K."/>
        </authorList>
    </citation>
    <scope>NUCLEOTIDE SEQUENCE [LARGE SCALE GENOMIC DNA]</scope>
</reference>
<proteinExistence type="predicted"/>
<evidence type="ECO:0000313" key="2">
    <source>
        <dbReference type="Proteomes" id="UP000479000"/>
    </source>
</evidence>
<dbReference type="EMBL" id="CADCXU010009082">
    <property type="protein sequence ID" value="CAB0000003.1"/>
    <property type="molecule type" value="Genomic_DNA"/>
</dbReference>
<name>A0A6H5GCR6_9HEMI</name>
<sequence length="351" mass="40121">MRSAARIRNSRFVESETVKRTLKTLERNIVLNHFLNTFGSTWMSFRVNFGTYRHGRTRSRVANTLFLKCVSPRGRNFLKQRTLPCRERYALKWRLRDMKQGSHLPVANCVTAYLGISCTEQLAESSHKLQSISDHVAKHKPPTSRRWAEKNGCAKRSTAFSLRKETMWLSCYLLVELAWRVRWEIAVLHPSKSHQMLGVTGNNLTSHACGAATVLSLVSRTRASFSESYVFRGIEIDPPHRVGRCAGEPWSTRDNRSYSITLTTYLKIILEAKLLSGNTTEERGYIPFNIPLQIRQTSDPIVNPPCGKHPGANSTENWHKKGYAGPFYTVFKIIVEDLGEKKIQHVFVNKK</sequence>
<gene>
    <name evidence="1" type="ORF">NTEN_LOCUS6192</name>
</gene>
<organism evidence="1 2">
    <name type="scientific">Nesidiocoris tenuis</name>
    <dbReference type="NCBI Taxonomy" id="355587"/>
    <lineage>
        <taxon>Eukaryota</taxon>
        <taxon>Metazoa</taxon>
        <taxon>Ecdysozoa</taxon>
        <taxon>Arthropoda</taxon>
        <taxon>Hexapoda</taxon>
        <taxon>Insecta</taxon>
        <taxon>Pterygota</taxon>
        <taxon>Neoptera</taxon>
        <taxon>Paraneoptera</taxon>
        <taxon>Hemiptera</taxon>
        <taxon>Heteroptera</taxon>
        <taxon>Panheteroptera</taxon>
        <taxon>Cimicomorpha</taxon>
        <taxon>Miridae</taxon>
        <taxon>Dicyphina</taxon>
        <taxon>Nesidiocoris</taxon>
    </lineage>
</organism>
<keyword evidence="2" id="KW-1185">Reference proteome</keyword>
<protein>
    <submittedName>
        <fullName evidence="1">Uncharacterized protein</fullName>
    </submittedName>
</protein>